<keyword evidence="4" id="KW-0282">Flagellum</keyword>
<name>A0AAE1GXZ1_9NEOP</name>
<dbReference type="SUPFAM" id="SSF55729">
    <property type="entry name" value="Acyl-CoA N-acyltransferases (Nat)"/>
    <property type="match status" value="1"/>
</dbReference>
<evidence type="ECO:0000259" key="3">
    <source>
        <dbReference type="Pfam" id="PF23150"/>
    </source>
</evidence>
<evidence type="ECO:0000256" key="1">
    <source>
        <dbReference type="SAM" id="MobiDB-lite"/>
    </source>
</evidence>
<comment type="caution">
    <text evidence="4">The sequence shown here is derived from an EMBL/GenBank/DDBJ whole genome shotgun (WGS) entry which is preliminary data.</text>
</comment>
<feature type="compositionally biased region" description="Low complexity" evidence="1">
    <location>
        <begin position="26"/>
        <end position="39"/>
    </location>
</feature>
<dbReference type="Pfam" id="PF16092">
    <property type="entry name" value="CFAP61_N"/>
    <property type="match status" value="1"/>
</dbReference>
<dbReference type="Pfam" id="PF23150">
    <property type="entry name" value="CFAP61_dimer"/>
    <property type="match status" value="1"/>
</dbReference>
<reference evidence="4" key="2">
    <citation type="journal article" date="2023" name="BMC Genomics">
        <title>Pest status, molecular evolution, and epigenetic factors derived from the genome assembly of Frankliniella fusca, a thysanopteran phytovirus vector.</title>
        <authorList>
            <person name="Catto M.A."/>
            <person name="Labadie P.E."/>
            <person name="Jacobson A.L."/>
            <person name="Kennedy G.G."/>
            <person name="Srinivasan R."/>
            <person name="Hunt B.G."/>
        </authorList>
    </citation>
    <scope>NUCLEOTIDE SEQUENCE</scope>
    <source>
        <strain evidence="4">PL_HMW_Pooled</strain>
    </source>
</reference>
<feature type="compositionally biased region" description="Polar residues" evidence="1">
    <location>
        <begin position="1097"/>
        <end position="1123"/>
    </location>
</feature>
<feature type="compositionally biased region" description="Polar residues" evidence="1">
    <location>
        <begin position="117"/>
        <end position="130"/>
    </location>
</feature>
<feature type="compositionally biased region" description="Low complexity" evidence="1">
    <location>
        <begin position="1422"/>
        <end position="1436"/>
    </location>
</feature>
<evidence type="ECO:0000259" key="2">
    <source>
        <dbReference type="Pfam" id="PF16092"/>
    </source>
</evidence>
<dbReference type="Proteomes" id="UP001219518">
    <property type="component" value="Unassembled WGS sequence"/>
</dbReference>
<dbReference type="InterPro" id="IPR056299">
    <property type="entry name" value="CFAP61_dimer"/>
</dbReference>
<feature type="compositionally biased region" description="Polar residues" evidence="1">
    <location>
        <begin position="63"/>
        <end position="72"/>
    </location>
</feature>
<dbReference type="InterPro" id="IPR038884">
    <property type="entry name" value="CFAP61"/>
</dbReference>
<dbReference type="InterPro" id="IPR036188">
    <property type="entry name" value="FAD/NAD-bd_sf"/>
</dbReference>
<reference evidence="4" key="1">
    <citation type="submission" date="2021-07" db="EMBL/GenBank/DDBJ databases">
        <authorList>
            <person name="Catto M.A."/>
            <person name="Jacobson A."/>
            <person name="Kennedy G."/>
            <person name="Labadie P."/>
            <person name="Hunt B.G."/>
            <person name="Srinivasan R."/>
        </authorList>
    </citation>
    <scope>NUCLEOTIDE SEQUENCE</scope>
    <source>
        <strain evidence="4">PL_HMW_Pooled</strain>
        <tissue evidence="4">Head</tissue>
    </source>
</reference>
<dbReference type="InterPro" id="IPR032151">
    <property type="entry name" value="CFAP61_N"/>
</dbReference>
<sequence length="1744" mass="190110">MSEANLTGASSASSPGPGGPGPPGSPGSSGVTGRSSPSAQLADEGTPRATTPASMAPPARATPKTSAMTSTLAPPGEKPSAVRRAASGVTAAAAAAQGPSATGQRAQGRARRDTPRGSVQSTPVHSSRGSGSYEPLQMMGVEGPPVAFWRPTEPRDVPRILALAQQSDAMALFGEVEDIPVLLERCVLALSQLNVLGEVVACLCLSTWPACPAVHPAASPEWLAQLYDLDLQLAAPASTLLVRLLVWDARYMVTCAHLLLYSVFVTLPALDQVVVVVPPKTPPNEVLWRLFDEELAKGFKSAANLQSLLVCPREALVRALRVREADCEDNDDLLRIFDQSSFRLRQLYGDFYITELITNPESRKILVAEEPKRRGLKQQWDVRPRVIGVMVLNTDVNLALLNAHFQLVPFYGLRQPHPRDQLNLPGWAKPRPELEQALRSTQQQQQQPEGSSDDGGGGGSPRSRSDESPGPGERAPARSRTRGRTEGLAARAARLEAEALERRRRRWTGGEHYLSELSLTREEREEPNDPFRLADVTWANVQPDIESIEESDSSSMDNDDRLFKFHRKKKVRVRTRSEMMVLASGTLELLPEFKGVPNAFLVELFAMHEHFDERLAFDFLVAAFCVFPELDYCTLTVPHAYPTFPLLDHFVRVAPREKRNFSQELYVAHRTAVFGELEVREAESKDLPDILQLIKTLKRDLELVLREVQAGLGEHGDHQDWLTAYVACWQDQVVGVAVISDEDDWEYMACHYMVEALVDVSLLSRDDHGGLRACVLSPVFQQRAGAFLRELHRLSAKTCLYYALYPRADLWRREERRPRPPAAKQAEADELDLRFLHPEAPAAAEPPAPPLPGLSVPSVLDELMPVAPRFQNQTQQQQKSLWYCGGFTFALLLTAGEEEEEGEEVLGAAERREPPYSLFLSTPKLLAMPKASVNVRIVVVGASDAALSFLETLVFSSPEVRYNNLTLVSRHGLPGESDLGALADRFLPHRGRYDHRQLARLQLGAWVNVARGAVTGIRRAERLVEVDGRTALPYDYLFLFCGQQLCPPRLPTQGDKSCKHYPAGRGYPAAIGDAVTGSARLQRPEEGAAAPDEETSLSDMSSSLADTSNETADTGDQTGVQPQQQEELPANVLLLNTDVDVRAALALIKQGASVLSDYTVVLYGWWHSPELLCAAAGLLHWGVPARNLLIVDPESPDEEGPRMPSAFGEEEVEAALLSELEGAGVAVCRGCELEGWLCGEPDWLRAAGAGGGGGGRLGGGGGGGGGGPASGLYATHFTFRPKERDGVNKTFGLLIGLLRPRDSEQREDETAPVSVPCLALLCFQPKAIHPVTFSALVASGLVLDGLLVIDRLGRTNDPFILAGGPVTTYQRRLCAADLDHPHYSSLEVGRKLAERMRALWDPLLRARAHVEERTPDPEEDSAAAAPRSATASASSAPGPPGAGAGPQRTLSRSEGLMQLTLHFPVVLGRVGPRTDRRDGARRAGPVLALHGDGADPDVPRGAGLHAAGCAAPRLSGRLSCIARQWFRVSVLFALMGHDQEPQGAIERTLLDPALLQHFLRVRAPGPFPLLASTGEARSLQSGSPGSARYCRVLVDAVGFVRDIVCLTEEPLPVDMLVAAYGQHEDNLDKVADLLEHLSSPDIMGAVYHRNPYRMTQWQTDLDALFGYPSCKIVPAVTAALQSNNWEPLAPALRAQLRLEWSESQEQRAIELRVANLLRDHGFSVYTDEVRQAVRDLLATKEGWK</sequence>
<accession>A0AAE1GXZ1</accession>
<evidence type="ECO:0000313" key="4">
    <source>
        <dbReference type="EMBL" id="KAK3911366.1"/>
    </source>
</evidence>
<evidence type="ECO:0000313" key="5">
    <source>
        <dbReference type="Proteomes" id="UP001219518"/>
    </source>
</evidence>
<keyword evidence="4" id="KW-0969">Cilium</keyword>
<dbReference type="EMBL" id="JAHWGI010000261">
    <property type="protein sequence ID" value="KAK3911366.1"/>
    <property type="molecule type" value="Genomic_DNA"/>
</dbReference>
<feature type="domain" description="CFAP61 dimerisation" evidence="3">
    <location>
        <begin position="1557"/>
        <end position="1631"/>
    </location>
</feature>
<feature type="domain" description="Cilia- and flagella-associated protein 61 N-terminal" evidence="2">
    <location>
        <begin position="149"/>
        <end position="415"/>
    </location>
</feature>
<gene>
    <name evidence="4" type="ORF">KUF71_021147</name>
</gene>
<feature type="region of interest" description="Disordered" evidence="1">
    <location>
        <begin position="1080"/>
        <end position="1123"/>
    </location>
</feature>
<organism evidence="4 5">
    <name type="scientific">Frankliniella fusca</name>
    <dbReference type="NCBI Taxonomy" id="407009"/>
    <lineage>
        <taxon>Eukaryota</taxon>
        <taxon>Metazoa</taxon>
        <taxon>Ecdysozoa</taxon>
        <taxon>Arthropoda</taxon>
        <taxon>Hexapoda</taxon>
        <taxon>Insecta</taxon>
        <taxon>Pterygota</taxon>
        <taxon>Neoptera</taxon>
        <taxon>Paraneoptera</taxon>
        <taxon>Thysanoptera</taxon>
        <taxon>Terebrantia</taxon>
        <taxon>Thripoidea</taxon>
        <taxon>Thripidae</taxon>
        <taxon>Frankliniella</taxon>
    </lineage>
</organism>
<feature type="region of interest" description="Disordered" evidence="1">
    <location>
        <begin position="435"/>
        <end position="490"/>
    </location>
</feature>
<feature type="region of interest" description="Disordered" evidence="1">
    <location>
        <begin position="1410"/>
        <end position="1450"/>
    </location>
</feature>
<dbReference type="PANTHER" id="PTHR21178">
    <property type="entry name" value="CILIA- AND FLAGELLA-ASSOCIATED PROTEIN 61"/>
    <property type="match status" value="1"/>
</dbReference>
<dbReference type="SUPFAM" id="SSF51905">
    <property type="entry name" value="FAD/NAD(P)-binding domain"/>
    <property type="match status" value="1"/>
</dbReference>
<feature type="region of interest" description="Disordered" evidence="1">
    <location>
        <begin position="1"/>
        <end position="137"/>
    </location>
</feature>
<dbReference type="InterPro" id="IPR016181">
    <property type="entry name" value="Acyl_CoA_acyltransferase"/>
</dbReference>
<dbReference type="PANTHER" id="PTHR21178:SF8">
    <property type="entry name" value="CILIA- AND FLAGELLA-ASSOCIATED PROTEIN 61"/>
    <property type="match status" value="1"/>
</dbReference>
<protein>
    <submittedName>
        <fullName evidence="4">Cilia- and flagella-associated protein 61</fullName>
    </submittedName>
</protein>
<proteinExistence type="predicted"/>
<feature type="compositionally biased region" description="Low complexity" evidence="1">
    <location>
        <begin position="82"/>
        <end position="107"/>
    </location>
</feature>
<keyword evidence="5" id="KW-1185">Reference proteome</keyword>
<keyword evidence="4" id="KW-0966">Cell projection</keyword>